<proteinExistence type="predicted"/>
<evidence type="ECO:0000259" key="9">
    <source>
        <dbReference type="PROSITE" id="PS50157"/>
    </source>
</evidence>
<evidence type="ECO:0000256" key="5">
    <source>
        <dbReference type="ARBA" id="ARBA00022833"/>
    </source>
</evidence>
<evidence type="ECO:0000256" key="7">
    <source>
        <dbReference type="SAM" id="MobiDB-lite"/>
    </source>
</evidence>
<dbReference type="PROSITE" id="PS50013">
    <property type="entry name" value="CHROMO_2"/>
    <property type="match status" value="1"/>
</dbReference>
<dbReference type="Pfam" id="PF00096">
    <property type="entry name" value="zf-C2H2"/>
    <property type="match status" value="1"/>
</dbReference>
<dbReference type="PROSITE" id="PS00028">
    <property type="entry name" value="ZINC_FINGER_C2H2_1"/>
    <property type="match status" value="1"/>
</dbReference>
<dbReference type="GO" id="GO:0000981">
    <property type="term" value="F:DNA-binding transcription factor activity, RNA polymerase II-specific"/>
    <property type="evidence" value="ECO:0007669"/>
    <property type="project" value="TreeGrafter"/>
</dbReference>
<feature type="compositionally biased region" description="Basic and acidic residues" evidence="7">
    <location>
        <begin position="473"/>
        <end position="489"/>
    </location>
</feature>
<dbReference type="Proteomes" id="UP000472260">
    <property type="component" value="Unassembled WGS sequence"/>
</dbReference>
<dbReference type="SUPFAM" id="SSF54160">
    <property type="entry name" value="Chromo domain-like"/>
    <property type="match status" value="1"/>
</dbReference>
<sequence>MEVEDALSAKFRVLIQGLMMTTTSEIVKIFSKVLLETRMEITQSWREIDLLKQQLEESEQQKTEAINRAQRSDFKREDDEMEVSRVTSQSDVQSSNTVMPVAVGPEERAENVSEPETTQSSKPGQKVQKICPTAAIAENSQKTKCQEPKCTQHVVKPKIVCPANVPRVRGRKSSSSKTISQPTSKIVAYGPSTSVDIITNNPKSKVMKKRKLIKTQKHANDVSVARALRDRQHLSMQRHCLCCSSDECDLQSSPSRALHQVPSVYICRKCERRFKTDLLFKSHNCPMPQNCNRCGQMFTTLQGLTAHRQEVQPQFSCSQCEQMFATQCALTVHKRIHTNLIVPKDIKAKRFEVRLERISDSQLEAALSSKSSLLQNNSSKQDLLSEPQNMAAADTSPGSACKRSAESMAVNVPETSETQLSPQSVVESLDTRPGTLSESSVGQSSVRKVYAVMSTASCQIQISEDANGSESPAVHESEKVTDKGKHASASDESGLRSPSRKRKMSDCSHDAYNGVFPVENILRWRNNKGRNEVRVKWMPCTLCGAKFQNTWEPAESFPGYLDDKNEELKKD</sequence>
<feature type="compositionally biased region" description="Polar residues" evidence="7">
    <location>
        <begin position="114"/>
        <end position="123"/>
    </location>
</feature>
<keyword evidence="2" id="KW-0479">Metal-binding</keyword>
<evidence type="ECO:0000256" key="1">
    <source>
        <dbReference type="ARBA" id="ARBA00004123"/>
    </source>
</evidence>
<accession>A0A671S6C0</accession>
<dbReference type="GO" id="GO:0008270">
    <property type="term" value="F:zinc ion binding"/>
    <property type="evidence" value="ECO:0007669"/>
    <property type="project" value="UniProtKB-KW"/>
</dbReference>
<evidence type="ECO:0000313" key="10">
    <source>
        <dbReference type="Ensembl" id="ENSSANP00000092066.1"/>
    </source>
</evidence>
<dbReference type="Ensembl" id="ENSSANT00000097795.1">
    <property type="protein sequence ID" value="ENSSANP00000092066.1"/>
    <property type="gene ID" value="ENSSANG00000045471.1"/>
</dbReference>
<dbReference type="KEGG" id="sanh:107674211"/>
<dbReference type="PANTHER" id="PTHR24409">
    <property type="entry name" value="ZINC FINGER PROTEIN 142"/>
    <property type="match status" value="1"/>
</dbReference>
<reference evidence="10" key="2">
    <citation type="submission" date="2025-09" db="UniProtKB">
        <authorList>
            <consortium name="Ensembl"/>
        </authorList>
    </citation>
    <scope>IDENTIFICATION</scope>
</reference>
<keyword evidence="5" id="KW-0862">Zinc</keyword>
<evidence type="ECO:0000256" key="6">
    <source>
        <dbReference type="PROSITE-ProRule" id="PRU00042"/>
    </source>
</evidence>
<organism evidence="10 11">
    <name type="scientific">Sinocyclocheilus anshuiensis</name>
    <dbReference type="NCBI Taxonomy" id="1608454"/>
    <lineage>
        <taxon>Eukaryota</taxon>
        <taxon>Metazoa</taxon>
        <taxon>Chordata</taxon>
        <taxon>Craniata</taxon>
        <taxon>Vertebrata</taxon>
        <taxon>Euteleostomi</taxon>
        <taxon>Actinopterygii</taxon>
        <taxon>Neopterygii</taxon>
        <taxon>Teleostei</taxon>
        <taxon>Ostariophysi</taxon>
        <taxon>Cypriniformes</taxon>
        <taxon>Cyprinidae</taxon>
        <taxon>Cyprininae</taxon>
        <taxon>Sinocyclocheilus</taxon>
    </lineage>
</organism>
<dbReference type="InterPro" id="IPR013087">
    <property type="entry name" value="Znf_C2H2_type"/>
</dbReference>
<evidence type="ECO:0000259" key="8">
    <source>
        <dbReference type="PROSITE" id="PS50013"/>
    </source>
</evidence>
<reference evidence="10" key="1">
    <citation type="submission" date="2025-08" db="UniProtKB">
        <authorList>
            <consortium name="Ensembl"/>
        </authorList>
    </citation>
    <scope>IDENTIFICATION</scope>
</reference>
<feature type="region of interest" description="Disordered" evidence="7">
    <location>
        <begin position="377"/>
        <end position="443"/>
    </location>
</feature>
<feature type="compositionally biased region" description="Polar residues" evidence="7">
    <location>
        <begin position="85"/>
        <end position="98"/>
    </location>
</feature>
<evidence type="ECO:0000256" key="4">
    <source>
        <dbReference type="ARBA" id="ARBA00022771"/>
    </source>
</evidence>
<feature type="domain" description="C2H2-type" evidence="9">
    <location>
        <begin position="315"/>
        <end position="339"/>
    </location>
</feature>
<keyword evidence="11" id="KW-1185">Reference proteome</keyword>
<protein>
    <submittedName>
        <fullName evidence="10">Uncharacterized LOC107674211</fullName>
    </submittedName>
</protein>
<name>A0A671S6C0_9TELE</name>
<dbReference type="PROSITE" id="PS50157">
    <property type="entry name" value="ZINC_FINGER_C2H2_2"/>
    <property type="match status" value="1"/>
</dbReference>
<evidence type="ECO:0000313" key="11">
    <source>
        <dbReference type="Proteomes" id="UP000472260"/>
    </source>
</evidence>
<dbReference type="PANTHER" id="PTHR24409:SF295">
    <property type="entry name" value="AZ2-RELATED"/>
    <property type="match status" value="1"/>
</dbReference>
<comment type="subcellular location">
    <subcellularLocation>
        <location evidence="1">Nucleus</location>
    </subcellularLocation>
</comment>
<dbReference type="InterPro" id="IPR036236">
    <property type="entry name" value="Znf_C2H2_sf"/>
</dbReference>
<dbReference type="OrthoDB" id="8746661at2759"/>
<keyword evidence="3" id="KW-0677">Repeat</keyword>
<keyword evidence="4 6" id="KW-0863">Zinc-finger</keyword>
<dbReference type="GeneID" id="107674211"/>
<dbReference type="CDD" id="cd00024">
    <property type="entry name" value="CD_CSD"/>
    <property type="match status" value="1"/>
</dbReference>
<feature type="region of interest" description="Disordered" evidence="7">
    <location>
        <begin position="61"/>
        <end position="126"/>
    </location>
</feature>
<dbReference type="Gene3D" id="3.30.160.60">
    <property type="entry name" value="Classic Zinc Finger"/>
    <property type="match status" value="1"/>
</dbReference>
<dbReference type="GO" id="GO:0000977">
    <property type="term" value="F:RNA polymerase II transcription regulatory region sequence-specific DNA binding"/>
    <property type="evidence" value="ECO:0007669"/>
    <property type="project" value="TreeGrafter"/>
</dbReference>
<dbReference type="GO" id="GO:0005634">
    <property type="term" value="C:nucleus"/>
    <property type="evidence" value="ECO:0007669"/>
    <property type="project" value="UniProtKB-SubCell"/>
</dbReference>
<feature type="compositionally biased region" description="Polar residues" evidence="7">
    <location>
        <begin position="434"/>
        <end position="443"/>
    </location>
</feature>
<evidence type="ECO:0000256" key="2">
    <source>
        <dbReference type="ARBA" id="ARBA00022723"/>
    </source>
</evidence>
<dbReference type="InterPro" id="IPR016197">
    <property type="entry name" value="Chromo-like_dom_sf"/>
</dbReference>
<feature type="region of interest" description="Disordered" evidence="7">
    <location>
        <begin position="463"/>
        <end position="506"/>
    </location>
</feature>
<dbReference type="SUPFAM" id="SSF57667">
    <property type="entry name" value="beta-beta-alpha zinc fingers"/>
    <property type="match status" value="1"/>
</dbReference>
<dbReference type="InterPro" id="IPR000953">
    <property type="entry name" value="Chromo/chromo_shadow_dom"/>
</dbReference>
<dbReference type="AlphaFoldDB" id="A0A671S6C0"/>
<evidence type="ECO:0000256" key="3">
    <source>
        <dbReference type="ARBA" id="ARBA00022737"/>
    </source>
</evidence>
<feature type="domain" description="Chromo" evidence="8">
    <location>
        <begin position="516"/>
        <end position="571"/>
    </location>
</feature>
<feature type="compositionally biased region" description="Polar residues" evidence="7">
    <location>
        <begin position="413"/>
        <end position="426"/>
    </location>
</feature>
<dbReference type="SMART" id="SM00355">
    <property type="entry name" value="ZnF_C2H2"/>
    <property type="match status" value="2"/>
</dbReference>
<gene>
    <name evidence="10" type="primary">zgc:66472</name>
</gene>